<name>A0ABW0VTY0_9BACL</name>
<dbReference type="RefSeq" id="WP_379185977.1">
    <property type="nucleotide sequence ID" value="NZ_JBHSOW010000001.1"/>
</dbReference>
<evidence type="ECO:0000313" key="2">
    <source>
        <dbReference type="Proteomes" id="UP001596047"/>
    </source>
</evidence>
<dbReference type="EMBL" id="JBHSOW010000001">
    <property type="protein sequence ID" value="MFC5647536.1"/>
    <property type="molecule type" value="Genomic_DNA"/>
</dbReference>
<dbReference type="CDD" id="cd07326">
    <property type="entry name" value="M56_BlaR1_MecR1_like"/>
    <property type="match status" value="1"/>
</dbReference>
<proteinExistence type="predicted"/>
<evidence type="ECO:0000313" key="1">
    <source>
        <dbReference type="EMBL" id="MFC5647536.1"/>
    </source>
</evidence>
<reference evidence="2" key="1">
    <citation type="journal article" date="2019" name="Int. J. Syst. Evol. Microbiol.">
        <title>The Global Catalogue of Microorganisms (GCM) 10K type strain sequencing project: providing services to taxonomists for standard genome sequencing and annotation.</title>
        <authorList>
            <consortium name="The Broad Institute Genomics Platform"/>
            <consortium name="The Broad Institute Genome Sequencing Center for Infectious Disease"/>
            <person name="Wu L."/>
            <person name="Ma J."/>
        </authorList>
    </citation>
    <scope>NUCLEOTIDE SEQUENCE [LARGE SCALE GENOMIC DNA]</scope>
    <source>
        <strain evidence="2">CGMCC 1.3240</strain>
    </source>
</reference>
<sequence length="92" mass="10683">MENDQARCPPGFCRPEVVKLLSADELEAVLLHERYHCRQRQAFKKFAVQLLMDGMGYIPVIRSLGKHYFIGIELSADRYVMDQMNSSYEIKS</sequence>
<dbReference type="Proteomes" id="UP001596047">
    <property type="component" value="Unassembled WGS sequence"/>
</dbReference>
<gene>
    <name evidence="1" type="ORF">ACFPYJ_00005</name>
</gene>
<keyword evidence="2" id="KW-1185">Reference proteome</keyword>
<accession>A0ABW0VTY0</accession>
<organism evidence="1 2">
    <name type="scientific">Paenibacillus solisilvae</name>
    <dbReference type="NCBI Taxonomy" id="2486751"/>
    <lineage>
        <taxon>Bacteria</taxon>
        <taxon>Bacillati</taxon>
        <taxon>Bacillota</taxon>
        <taxon>Bacilli</taxon>
        <taxon>Bacillales</taxon>
        <taxon>Paenibacillaceae</taxon>
        <taxon>Paenibacillus</taxon>
    </lineage>
</organism>
<protein>
    <submittedName>
        <fullName evidence="1">M56 family metallopeptidase</fullName>
    </submittedName>
</protein>
<comment type="caution">
    <text evidence="1">The sequence shown here is derived from an EMBL/GenBank/DDBJ whole genome shotgun (WGS) entry which is preliminary data.</text>
</comment>